<accession>A0ACC6V2Y3</accession>
<evidence type="ECO:0000313" key="1">
    <source>
        <dbReference type="EMBL" id="MFB6491375.1"/>
    </source>
</evidence>
<name>A0ACC6V2Y3_9CREN</name>
<evidence type="ECO:0000313" key="2">
    <source>
        <dbReference type="Proteomes" id="UP000033636"/>
    </source>
</evidence>
<gene>
    <name evidence="1" type="ORF">TU35_009120</name>
</gene>
<protein>
    <submittedName>
        <fullName evidence="1">D-galactarate dehydratase</fullName>
    </submittedName>
</protein>
<reference evidence="1" key="1">
    <citation type="submission" date="2024-07" db="EMBL/GenBank/DDBJ databases">
        <title>Metagenome and Metagenome-Assembled Genomes of Archaea from a hot spring from the geothermal field of Los Azufres, Mexico.</title>
        <authorList>
            <person name="Marin-Paredes R."/>
            <person name="Martinez-Romero E."/>
            <person name="Servin-Garciduenas L.E."/>
        </authorList>
    </citation>
    <scope>NUCLEOTIDE SEQUENCE</scope>
</reference>
<sequence length="111" mass="11912">CFINTSSAAAEFITLAAAKGSVLHFFTTGQGNVVGHPIVPVIKITANPKTAASMREHIDVDVSDLLRFKISVSEAGEQILQYAAKVLNGRLTAAEVLRHEEFSPTKLYISA</sequence>
<organism evidence="1 2">
    <name type="scientific">Thermoproteus sp. AZ2</name>
    <dbReference type="NCBI Taxonomy" id="1609232"/>
    <lineage>
        <taxon>Archaea</taxon>
        <taxon>Thermoproteota</taxon>
        <taxon>Thermoprotei</taxon>
        <taxon>Thermoproteales</taxon>
        <taxon>Thermoproteaceae</taxon>
        <taxon>Thermoproteus</taxon>
    </lineage>
</organism>
<proteinExistence type="predicted"/>
<dbReference type="EMBL" id="JZWT02000031">
    <property type="protein sequence ID" value="MFB6491375.1"/>
    <property type="molecule type" value="Genomic_DNA"/>
</dbReference>
<dbReference type="Proteomes" id="UP000033636">
    <property type="component" value="Unassembled WGS sequence"/>
</dbReference>
<feature type="non-terminal residue" evidence="1">
    <location>
        <position position="1"/>
    </location>
</feature>
<comment type="caution">
    <text evidence="1">The sequence shown here is derived from an EMBL/GenBank/DDBJ whole genome shotgun (WGS) entry which is preliminary data.</text>
</comment>